<dbReference type="Proteomes" id="UP001439875">
    <property type="component" value="Unassembled WGS sequence"/>
</dbReference>
<reference evidence="1" key="1">
    <citation type="submission" date="2024-03" db="EMBL/GenBank/DDBJ databases">
        <title>Human intestinal bacterial collection.</title>
        <authorList>
            <person name="Pauvert C."/>
            <person name="Hitch T.C.A."/>
            <person name="Clavel T."/>
        </authorList>
    </citation>
    <scope>NUCLEOTIDE SEQUENCE</scope>
    <source>
        <strain evidence="1">CLA-AA-H227</strain>
    </source>
</reference>
<organism evidence="1 2">
    <name type="scientific">Robertmurraya yapensis</name>
    <name type="common">ex Hitch et al 2024</name>
    <dbReference type="NCBI Taxonomy" id="3133160"/>
    <lineage>
        <taxon>Bacteria</taxon>
        <taxon>Bacillati</taxon>
        <taxon>Bacillota</taxon>
        <taxon>Bacilli</taxon>
        <taxon>Bacillales</taxon>
        <taxon>Bacillaceae</taxon>
        <taxon>Robertmurraya</taxon>
    </lineage>
</organism>
<comment type="caution">
    <text evidence="1">The sequence shown here is derived from an EMBL/GenBank/DDBJ whole genome shotgun (WGS) entry which is preliminary data.</text>
</comment>
<accession>A0ACC6SGT2</accession>
<protein>
    <submittedName>
        <fullName evidence="1">Uncharacterized protein</fullName>
    </submittedName>
</protein>
<name>A0ACC6SGT2_9BACI</name>
<keyword evidence="2" id="KW-1185">Reference proteome</keyword>
<gene>
    <name evidence="1" type="ORF">WMO40_21125</name>
</gene>
<evidence type="ECO:0000313" key="2">
    <source>
        <dbReference type="Proteomes" id="UP001439875"/>
    </source>
</evidence>
<evidence type="ECO:0000313" key="1">
    <source>
        <dbReference type="EMBL" id="MEQ2529180.1"/>
    </source>
</evidence>
<dbReference type="EMBL" id="JBBMEW010000029">
    <property type="protein sequence ID" value="MEQ2529180.1"/>
    <property type="molecule type" value="Genomic_DNA"/>
</dbReference>
<proteinExistence type="predicted"/>
<sequence length="57" mass="6882">MNQLDYQKQIIREEYVFPEVNDRKKRKDSYVNRSAVSRKTKILSSLSNYRRGIHGKH</sequence>